<reference evidence="9 10" key="1">
    <citation type="submission" date="2019-05" db="EMBL/GenBank/DDBJ databases">
        <title>Mikania micrantha, genome provides insights into the molecular mechanism of rapid growth.</title>
        <authorList>
            <person name="Liu B."/>
        </authorList>
    </citation>
    <scope>NUCLEOTIDE SEQUENCE [LARGE SCALE GENOMIC DNA]</scope>
    <source>
        <strain evidence="9">NLD-2019</strain>
        <tissue evidence="9">Leaf</tissue>
    </source>
</reference>
<evidence type="ECO:0000256" key="7">
    <source>
        <dbReference type="SAM" id="MobiDB-lite"/>
    </source>
</evidence>
<dbReference type="SUPFAM" id="SSF54171">
    <property type="entry name" value="DNA-binding domain"/>
    <property type="match status" value="1"/>
</dbReference>
<dbReference type="PANTHER" id="PTHR31190:SF250">
    <property type="entry name" value="TRANSCRIPTION FACTOR AP2-EREBP FAMILY"/>
    <property type="match status" value="1"/>
</dbReference>
<dbReference type="Gene3D" id="3.30.730.10">
    <property type="entry name" value="AP2/ERF domain"/>
    <property type="match status" value="1"/>
</dbReference>
<evidence type="ECO:0000313" key="9">
    <source>
        <dbReference type="EMBL" id="KAD7117190.1"/>
    </source>
</evidence>
<dbReference type="CDD" id="cd00018">
    <property type="entry name" value="AP2"/>
    <property type="match status" value="1"/>
</dbReference>
<dbReference type="EMBL" id="SZYD01000002">
    <property type="protein sequence ID" value="KAD7117190.1"/>
    <property type="molecule type" value="Genomic_DNA"/>
</dbReference>
<gene>
    <name evidence="9" type="ORF">E3N88_04458</name>
</gene>
<dbReference type="Proteomes" id="UP000326396">
    <property type="component" value="Linkage Group LG10"/>
</dbReference>
<keyword evidence="2" id="KW-0611">Plant defense</keyword>
<evidence type="ECO:0000256" key="3">
    <source>
        <dbReference type="ARBA" id="ARBA00023015"/>
    </source>
</evidence>
<dbReference type="PRINTS" id="PR00367">
    <property type="entry name" value="ETHRSPELEMNT"/>
</dbReference>
<dbReference type="AlphaFoldDB" id="A0A5N6PXB1"/>
<dbReference type="GO" id="GO:0003677">
    <property type="term" value="F:DNA binding"/>
    <property type="evidence" value="ECO:0007669"/>
    <property type="project" value="UniProtKB-KW"/>
</dbReference>
<keyword evidence="5" id="KW-0804">Transcription</keyword>
<evidence type="ECO:0000256" key="6">
    <source>
        <dbReference type="ARBA" id="ARBA00023242"/>
    </source>
</evidence>
<keyword evidence="4" id="KW-0238">DNA-binding</keyword>
<dbReference type="PANTHER" id="PTHR31190">
    <property type="entry name" value="DNA-BINDING DOMAIN"/>
    <property type="match status" value="1"/>
</dbReference>
<dbReference type="FunFam" id="3.30.730.10:FF:000001">
    <property type="entry name" value="Ethylene-responsive transcription factor 2"/>
    <property type="match status" value="1"/>
</dbReference>
<name>A0A5N6PXB1_9ASTR</name>
<evidence type="ECO:0000256" key="5">
    <source>
        <dbReference type="ARBA" id="ARBA00023163"/>
    </source>
</evidence>
<evidence type="ECO:0000256" key="2">
    <source>
        <dbReference type="ARBA" id="ARBA00022821"/>
    </source>
</evidence>
<evidence type="ECO:0000256" key="1">
    <source>
        <dbReference type="ARBA" id="ARBA00004123"/>
    </source>
</evidence>
<dbReference type="GO" id="GO:0009873">
    <property type="term" value="P:ethylene-activated signaling pathway"/>
    <property type="evidence" value="ECO:0007669"/>
    <property type="project" value="InterPro"/>
</dbReference>
<dbReference type="GO" id="GO:0003700">
    <property type="term" value="F:DNA-binding transcription factor activity"/>
    <property type="evidence" value="ECO:0007669"/>
    <property type="project" value="InterPro"/>
</dbReference>
<keyword evidence="6" id="KW-0539">Nucleus</keyword>
<proteinExistence type="predicted"/>
<feature type="domain" description="AP2/ERF" evidence="8">
    <location>
        <begin position="164"/>
        <end position="222"/>
    </location>
</feature>
<dbReference type="PROSITE" id="PS51032">
    <property type="entry name" value="AP2_ERF"/>
    <property type="match status" value="1"/>
</dbReference>
<organism evidence="9 10">
    <name type="scientific">Mikania micrantha</name>
    <name type="common">bitter vine</name>
    <dbReference type="NCBI Taxonomy" id="192012"/>
    <lineage>
        <taxon>Eukaryota</taxon>
        <taxon>Viridiplantae</taxon>
        <taxon>Streptophyta</taxon>
        <taxon>Embryophyta</taxon>
        <taxon>Tracheophyta</taxon>
        <taxon>Spermatophyta</taxon>
        <taxon>Magnoliopsida</taxon>
        <taxon>eudicotyledons</taxon>
        <taxon>Gunneridae</taxon>
        <taxon>Pentapetalae</taxon>
        <taxon>asterids</taxon>
        <taxon>campanulids</taxon>
        <taxon>Asterales</taxon>
        <taxon>Asteraceae</taxon>
        <taxon>Asteroideae</taxon>
        <taxon>Heliantheae alliance</taxon>
        <taxon>Eupatorieae</taxon>
        <taxon>Mikania</taxon>
    </lineage>
</organism>
<dbReference type="OrthoDB" id="1614443at2759"/>
<evidence type="ECO:0000256" key="4">
    <source>
        <dbReference type="ARBA" id="ARBA00023125"/>
    </source>
</evidence>
<dbReference type="InterPro" id="IPR044808">
    <property type="entry name" value="ERF_plant"/>
</dbReference>
<dbReference type="Pfam" id="PF00847">
    <property type="entry name" value="AP2"/>
    <property type="match status" value="1"/>
</dbReference>
<dbReference type="GO" id="GO:0005634">
    <property type="term" value="C:nucleus"/>
    <property type="evidence" value="ECO:0007669"/>
    <property type="project" value="UniProtKB-SubCell"/>
</dbReference>
<dbReference type="InterPro" id="IPR001471">
    <property type="entry name" value="AP2/ERF_dom"/>
</dbReference>
<keyword evidence="10" id="KW-1185">Reference proteome</keyword>
<accession>A0A5N6PXB1</accession>
<feature type="region of interest" description="Disordered" evidence="7">
    <location>
        <begin position="244"/>
        <end position="270"/>
    </location>
</feature>
<protein>
    <recommendedName>
        <fullName evidence="8">AP2/ERF domain-containing protein</fullName>
    </recommendedName>
</protein>
<dbReference type="InterPro" id="IPR016177">
    <property type="entry name" value="DNA-bd_dom_sf"/>
</dbReference>
<dbReference type="SMART" id="SM00380">
    <property type="entry name" value="AP2"/>
    <property type="match status" value="1"/>
</dbReference>
<dbReference type="InterPro" id="IPR036955">
    <property type="entry name" value="AP2/ERF_dom_sf"/>
</dbReference>
<comment type="caution">
    <text evidence="9">The sequence shown here is derived from an EMBL/GenBank/DDBJ whole genome shotgun (WGS) entry which is preliminary data.</text>
</comment>
<feature type="compositionally biased region" description="Low complexity" evidence="7">
    <location>
        <begin position="247"/>
        <end position="258"/>
    </location>
</feature>
<sequence length="270" mass="30852">MNIYLSDLESIRRHLLDDQFEIFNPEDYPNPNSFSIFDDDVWSFHNHPVESWINMEDRSNFKTSSSSTEMCMVDNPNLNIDDFETCSFLVENIDENLDIPTVFVETPPQISPTTVTDISAGNNLMTTGHIIAFGAESPATEKNSSSDDGDDFQATQLPFMPERRYRGVRRRPWGKFTAEMRNPEKKGLRLWLGTYETAEEAAMAYDRAAYKHRGSQALLNFPHLIGSHHEYLRKGNSKKRHVTEVRSSASSSSSECSETCNTKRRKLHAN</sequence>
<dbReference type="GO" id="GO:0006952">
    <property type="term" value="P:defense response"/>
    <property type="evidence" value="ECO:0007669"/>
    <property type="project" value="UniProtKB-KW"/>
</dbReference>
<keyword evidence="3" id="KW-0805">Transcription regulation</keyword>
<evidence type="ECO:0000259" key="8">
    <source>
        <dbReference type="PROSITE" id="PS51032"/>
    </source>
</evidence>
<evidence type="ECO:0000313" key="10">
    <source>
        <dbReference type="Proteomes" id="UP000326396"/>
    </source>
</evidence>
<comment type="subcellular location">
    <subcellularLocation>
        <location evidence="1">Nucleus</location>
    </subcellularLocation>
</comment>